<dbReference type="EMBL" id="JACVVK020000085">
    <property type="protein sequence ID" value="KAK7494235.1"/>
    <property type="molecule type" value="Genomic_DNA"/>
</dbReference>
<proteinExistence type="predicted"/>
<evidence type="ECO:0000256" key="1">
    <source>
        <dbReference type="SAM" id="MobiDB-lite"/>
    </source>
</evidence>
<dbReference type="Proteomes" id="UP001519460">
    <property type="component" value="Unassembled WGS sequence"/>
</dbReference>
<protein>
    <submittedName>
        <fullName evidence="2">Uncharacterized protein</fullName>
    </submittedName>
</protein>
<gene>
    <name evidence="2" type="ORF">BaRGS_00014517</name>
</gene>
<keyword evidence="3" id="KW-1185">Reference proteome</keyword>
<evidence type="ECO:0000313" key="2">
    <source>
        <dbReference type="EMBL" id="KAK7494235.1"/>
    </source>
</evidence>
<sequence>MLHVHLGSSYSALSPPPRYATDRGRNSRPDGQAALRTVELCEPLTWSDRGVGGGWEDRKAEENAEQENVHIVMVMEQQFDYSPDTE</sequence>
<comment type="caution">
    <text evidence="2">The sequence shown here is derived from an EMBL/GenBank/DDBJ whole genome shotgun (WGS) entry which is preliminary data.</text>
</comment>
<feature type="region of interest" description="Disordered" evidence="1">
    <location>
        <begin position="1"/>
        <end position="30"/>
    </location>
</feature>
<dbReference type="AlphaFoldDB" id="A0ABD0L4H6"/>
<organism evidence="2 3">
    <name type="scientific">Batillaria attramentaria</name>
    <dbReference type="NCBI Taxonomy" id="370345"/>
    <lineage>
        <taxon>Eukaryota</taxon>
        <taxon>Metazoa</taxon>
        <taxon>Spiralia</taxon>
        <taxon>Lophotrochozoa</taxon>
        <taxon>Mollusca</taxon>
        <taxon>Gastropoda</taxon>
        <taxon>Caenogastropoda</taxon>
        <taxon>Sorbeoconcha</taxon>
        <taxon>Cerithioidea</taxon>
        <taxon>Batillariidae</taxon>
        <taxon>Batillaria</taxon>
    </lineage>
</organism>
<accession>A0ABD0L4H6</accession>
<name>A0ABD0L4H6_9CAEN</name>
<evidence type="ECO:0000313" key="3">
    <source>
        <dbReference type="Proteomes" id="UP001519460"/>
    </source>
</evidence>
<reference evidence="2 3" key="1">
    <citation type="journal article" date="2023" name="Sci. Data">
        <title>Genome assembly of the Korean intertidal mud-creeper Batillaria attramentaria.</title>
        <authorList>
            <person name="Patra A.K."/>
            <person name="Ho P.T."/>
            <person name="Jun S."/>
            <person name="Lee S.J."/>
            <person name="Kim Y."/>
            <person name="Won Y.J."/>
        </authorList>
    </citation>
    <scope>NUCLEOTIDE SEQUENCE [LARGE SCALE GENOMIC DNA]</scope>
    <source>
        <strain evidence="2">Wonlab-2016</strain>
    </source>
</reference>